<dbReference type="PROSITE" id="PS50082">
    <property type="entry name" value="WD_REPEATS_2"/>
    <property type="match status" value="4"/>
</dbReference>
<feature type="domain" description="Coatomer alpha subunit C-terminal" evidence="17">
    <location>
        <begin position="788"/>
        <end position="1191"/>
    </location>
</feature>
<evidence type="ECO:0000256" key="13">
    <source>
        <dbReference type="ARBA" id="ARBA00025536"/>
    </source>
</evidence>
<keyword evidence="7" id="KW-0677">Repeat</keyword>
<evidence type="ECO:0000256" key="2">
    <source>
        <dbReference type="ARBA" id="ARBA00004347"/>
    </source>
</evidence>
<dbReference type="GO" id="GO:0006888">
    <property type="term" value="P:endoplasmic reticulum to Golgi vesicle-mediated transport"/>
    <property type="evidence" value="ECO:0007669"/>
    <property type="project" value="InterPro"/>
</dbReference>
<keyword evidence="9 14" id="KW-0653">Protein transport</keyword>
<keyword evidence="20" id="KW-1185">Reference proteome</keyword>
<feature type="domain" description="COPA/B second beta-propeller" evidence="16">
    <location>
        <begin position="313"/>
        <end position="557"/>
    </location>
</feature>
<feature type="repeat" description="WD" evidence="15">
    <location>
        <begin position="200"/>
        <end position="241"/>
    </location>
</feature>
<keyword evidence="4 14" id="KW-0813">Transport</keyword>
<evidence type="ECO:0000256" key="6">
    <source>
        <dbReference type="ARBA" id="ARBA00022574"/>
    </source>
</evidence>
<dbReference type="InterPro" id="IPR011044">
    <property type="entry name" value="Quino_amine_DH_bsu"/>
</dbReference>
<evidence type="ECO:0000259" key="16">
    <source>
        <dbReference type="Pfam" id="PF04053"/>
    </source>
</evidence>
<dbReference type="InterPro" id="IPR050844">
    <property type="entry name" value="Coatomer_complex_subunit"/>
</dbReference>
<dbReference type="PROSITE" id="PS00678">
    <property type="entry name" value="WD_REPEATS_1"/>
    <property type="match status" value="1"/>
</dbReference>
<dbReference type="PANTHER" id="PTHR19876:SF38">
    <property type="entry name" value="COATOMER SUBUNIT ALPHA"/>
    <property type="match status" value="1"/>
</dbReference>
<dbReference type="GO" id="GO:0006886">
    <property type="term" value="P:intracellular protein transport"/>
    <property type="evidence" value="ECO:0007669"/>
    <property type="project" value="UniProtKB-UniRule"/>
</dbReference>
<dbReference type="InterPro" id="IPR016391">
    <property type="entry name" value="Coatomer_asu"/>
</dbReference>
<dbReference type="GO" id="GO:0000139">
    <property type="term" value="C:Golgi membrane"/>
    <property type="evidence" value="ECO:0007669"/>
    <property type="project" value="UniProtKB-SubCell"/>
</dbReference>
<evidence type="ECO:0000256" key="3">
    <source>
        <dbReference type="ARBA" id="ARBA00011775"/>
    </source>
</evidence>
<evidence type="ECO:0000313" key="20">
    <source>
        <dbReference type="Proteomes" id="UP000585474"/>
    </source>
</evidence>
<dbReference type="InterPro" id="IPR001680">
    <property type="entry name" value="WD40_rpt"/>
</dbReference>
<dbReference type="InterPro" id="IPR019775">
    <property type="entry name" value="WD40_repeat_CS"/>
</dbReference>
<dbReference type="GO" id="GO:0006891">
    <property type="term" value="P:intra-Golgi vesicle-mediated transport"/>
    <property type="evidence" value="ECO:0007669"/>
    <property type="project" value="TreeGrafter"/>
</dbReference>
<dbReference type="InterPro" id="IPR010714">
    <property type="entry name" value="Coatomer_asu_C"/>
</dbReference>
<dbReference type="Gene3D" id="2.130.10.10">
    <property type="entry name" value="YVTN repeat-like/Quinoprotein amine dehydrogenase"/>
    <property type="match status" value="1"/>
</dbReference>
<dbReference type="GO" id="GO:0006890">
    <property type="term" value="P:retrograde vesicle-mediated transport, Golgi to endoplasmic reticulum"/>
    <property type="evidence" value="ECO:0007669"/>
    <property type="project" value="TreeGrafter"/>
</dbReference>
<dbReference type="PROSITE" id="PS50294">
    <property type="entry name" value="WD_REPEATS_REGION"/>
    <property type="match status" value="4"/>
</dbReference>
<evidence type="ECO:0000256" key="15">
    <source>
        <dbReference type="PROSITE-ProRule" id="PRU00221"/>
    </source>
</evidence>
<feature type="repeat" description="WD" evidence="15">
    <location>
        <begin position="89"/>
        <end position="130"/>
    </location>
</feature>
<evidence type="ECO:0000256" key="5">
    <source>
        <dbReference type="ARBA" id="ARBA00022490"/>
    </source>
</evidence>
<evidence type="ECO:0000256" key="11">
    <source>
        <dbReference type="ARBA" id="ARBA00023136"/>
    </source>
</evidence>
<dbReference type="InterPro" id="IPR020472">
    <property type="entry name" value="WD40_PAC1"/>
</dbReference>
<gene>
    <name evidence="19" type="ORF">Acr_07g0001060</name>
</gene>
<reference evidence="19 20" key="1">
    <citation type="submission" date="2019-07" db="EMBL/GenBank/DDBJ databases">
        <title>De Novo Assembly of kiwifruit Actinidia rufa.</title>
        <authorList>
            <person name="Sugita-Konishi S."/>
            <person name="Sato K."/>
            <person name="Mori E."/>
            <person name="Abe Y."/>
            <person name="Kisaki G."/>
            <person name="Hamano K."/>
            <person name="Suezawa K."/>
            <person name="Otani M."/>
            <person name="Fukuda T."/>
            <person name="Manabe T."/>
            <person name="Gomi K."/>
            <person name="Tabuchi M."/>
            <person name="Akimitsu K."/>
            <person name="Kataoka I."/>
        </authorList>
    </citation>
    <scope>NUCLEOTIDE SEQUENCE [LARGE SCALE GENOMIC DNA]</scope>
    <source>
        <strain evidence="20">cv. Fuchu</strain>
    </source>
</reference>
<dbReference type="InterPro" id="IPR056176">
    <property type="entry name" value="TPR_COPA_B"/>
</dbReference>
<dbReference type="CDD" id="cd00200">
    <property type="entry name" value="WD40"/>
    <property type="match status" value="1"/>
</dbReference>
<evidence type="ECO:0000256" key="12">
    <source>
        <dbReference type="ARBA" id="ARBA00023329"/>
    </source>
</evidence>
<dbReference type="InterPro" id="IPR015943">
    <property type="entry name" value="WD40/YVTN_repeat-like_dom_sf"/>
</dbReference>
<dbReference type="Pfam" id="PF23953">
    <property type="entry name" value="TPR_COPA_B"/>
    <property type="match status" value="1"/>
</dbReference>
<keyword evidence="11 14" id="KW-0472">Membrane</keyword>
<dbReference type="InterPro" id="IPR047312">
    <property type="entry name" value="Coatomer_alpha_WD-assoc_reg"/>
</dbReference>
<accession>A0A7J0EV93</accession>
<dbReference type="Gene3D" id="1.25.40.470">
    <property type="match status" value="1"/>
</dbReference>
<dbReference type="EMBL" id="BJWL01000007">
    <property type="protein sequence ID" value="GFY89909.1"/>
    <property type="molecule type" value="Genomic_DNA"/>
</dbReference>
<dbReference type="PANTHER" id="PTHR19876">
    <property type="entry name" value="COATOMER"/>
    <property type="match status" value="1"/>
</dbReference>
<keyword evidence="5 14" id="KW-0963">Cytoplasm</keyword>
<dbReference type="SMART" id="SM00320">
    <property type="entry name" value="WD40"/>
    <property type="match status" value="6"/>
</dbReference>
<comment type="subcellular location">
    <subcellularLocation>
        <location evidence="14">Cytoplasm</location>
    </subcellularLocation>
    <subcellularLocation>
        <location evidence="1 14">Golgi apparatus membrane</location>
        <topology evidence="1 14">Peripheral membrane protein</topology>
        <orientation evidence="1">Cytoplasmic side</orientation>
    </subcellularLocation>
    <subcellularLocation>
        <location evidence="2">Cytoplasmic vesicle</location>
        <location evidence="2">COPI-coated vesicle membrane</location>
        <topology evidence="2">Peripheral membrane protein</topology>
        <orientation evidence="2">Cytoplasmic side</orientation>
    </subcellularLocation>
</comment>
<evidence type="ECO:0000256" key="14">
    <source>
        <dbReference type="PIRNR" id="PIRNR003354"/>
    </source>
</evidence>
<keyword evidence="10 14" id="KW-0333">Golgi apparatus</keyword>
<feature type="repeat" description="WD" evidence="15">
    <location>
        <begin position="47"/>
        <end position="88"/>
    </location>
</feature>
<comment type="function">
    <text evidence="13">The coatomer is a cytosolic protein complex that binds to dilysine motifs and reversibly associates with Golgi non-clathrin-coated vesicles, which further mediate biosynthetic protein transport from the ER, via the Golgi up to the trans Golgi network. Coatomer complex is required for budding from Golgi membranes, and is essential for the retrograde Golgi-to-ER transport of dilysine-tagged proteins.</text>
</comment>
<evidence type="ECO:0000259" key="17">
    <source>
        <dbReference type="Pfam" id="PF06957"/>
    </source>
</evidence>
<feature type="repeat" description="WD" evidence="15">
    <location>
        <begin position="131"/>
        <end position="164"/>
    </location>
</feature>
<dbReference type="PIRSF" id="PIRSF003354">
    <property type="entry name" value="Coatomer_alpha_subunit"/>
    <property type="match status" value="1"/>
</dbReference>
<evidence type="ECO:0000259" key="18">
    <source>
        <dbReference type="Pfam" id="PF23953"/>
    </source>
</evidence>
<dbReference type="OrthoDB" id="10261470at2759"/>
<organism evidence="19 20">
    <name type="scientific">Actinidia rufa</name>
    <dbReference type="NCBI Taxonomy" id="165716"/>
    <lineage>
        <taxon>Eukaryota</taxon>
        <taxon>Viridiplantae</taxon>
        <taxon>Streptophyta</taxon>
        <taxon>Embryophyta</taxon>
        <taxon>Tracheophyta</taxon>
        <taxon>Spermatophyta</taxon>
        <taxon>Magnoliopsida</taxon>
        <taxon>eudicotyledons</taxon>
        <taxon>Gunneridae</taxon>
        <taxon>Pentapetalae</taxon>
        <taxon>asterids</taxon>
        <taxon>Ericales</taxon>
        <taxon>Actinidiaceae</taxon>
        <taxon>Actinidia</taxon>
    </lineage>
</organism>
<evidence type="ECO:0000256" key="1">
    <source>
        <dbReference type="ARBA" id="ARBA00004255"/>
    </source>
</evidence>
<dbReference type="GO" id="GO:0005198">
    <property type="term" value="F:structural molecule activity"/>
    <property type="evidence" value="ECO:0007669"/>
    <property type="project" value="InterPro"/>
</dbReference>
<dbReference type="Pfam" id="PF06957">
    <property type="entry name" value="COPI_C"/>
    <property type="match status" value="1"/>
</dbReference>
<feature type="domain" description="COPA/B TPR" evidence="18">
    <location>
        <begin position="586"/>
        <end position="740"/>
    </location>
</feature>
<name>A0A7J0EV93_9ERIC</name>
<evidence type="ECO:0000256" key="10">
    <source>
        <dbReference type="ARBA" id="ARBA00023034"/>
    </source>
</evidence>
<evidence type="ECO:0000256" key="7">
    <source>
        <dbReference type="ARBA" id="ARBA00022737"/>
    </source>
</evidence>
<evidence type="ECO:0000256" key="9">
    <source>
        <dbReference type="ARBA" id="ARBA00022927"/>
    </source>
</evidence>
<dbReference type="SUPFAM" id="SSF50978">
    <property type="entry name" value="WD40 repeat-like"/>
    <property type="match status" value="1"/>
</dbReference>
<keyword evidence="6 15" id="KW-0853">WD repeat</keyword>
<protein>
    <recommendedName>
        <fullName evidence="14">Coatomer subunit alpha</fullName>
    </recommendedName>
</protein>
<dbReference type="GO" id="GO:0030126">
    <property type="term" value="C:COPI vesicle coat"/>
    <property type="evidence" value="ECO:0007669"/>
    <property type="project" value="UniProtKB-UniRule"/>
</dbReference>
<dbReference type="InterPro" id="IPR036322">
    <property type="entry name" value="WD40_repeat_dom_sf"/>
</dbReference>
<evidence type="ECO:0000313" key="19">
    <source>
        <dbReference type="EMBL" id="GFY89909.1"/>
    </source>
</evidence>
<dbReference type="InterPro" id="IPR006692">
    <property type="entry name" value="Beta-prop_COPA/B_2nd"/>
</dbReference>
<sequence length="1191" mass="133937">MLTKFETKSNRVKGLSFHSKRPWILASLHSGVIQLWDYRMGTLIDRFDEHDGPVRGVHFHKSQPLFVSGGDDYKIKVWNYKLHRCLFTLLGHLDYIRTVQFHHEYPWIVSSSDDQTIRIWNWQSRTCISVLTGHNHYVMCASFHPKEDLVVSASLDQTVRVWDIGALRKKTVSPADDILRLSQMNTDLFGGVDAVVKYVLEGHDRGVNWASFHPTLPLIVSGADDRQVKLWRMNDTKAWERTKSIRVWDATKRTGVQTFRREHDRFWILASHPEVNLLAAGHDSGMIVFKLERERPAFSVSGDSMFYAKDRFLRFYEFSSQKDTQVIPIRRPGSASLNQGPRTLSYSPTENAVLICSDVDGGSYELYVVPKDSVGRSDTVQEAKRGIGGSAIFVARNRFAVLDKSSNQVLVKNLKNEIVKKGSLPIAADAIFYAGTGNLLCRAEDRVAIFDLQQRIVLGDLQTPFVKYIVWSNDMESVALLSKHAIVIASKKLVHQCTLHETIRVKSGAWDDNGVFIYTTLNHIKYCLPNGDSGIIRTLDVPIYITKVLENKVFCLDREGKNRVIVIDATEYIFKLSLVRKKYDHVMSMIRNSQLCGQAMIAYLQQKGFPEVALHFVKDERTRFNLALESGNIQIAVASAKEIDEKDHWYRLGVEALRQGNAGIVEYAYQKTKNFERLSFLYLITGNMEKLSKMLKIAEVKNDVMGQFHNALYLGDVRERVKILENSGHLPLAYITASVHGLHDVVERLGAELGDNVPTLPEGKVSSLLMPPAPVLCGGDWPLLRVMRGIFEGGLDNIGRGAPEEDDEAADADWGEELDMVDVDGLQNGDIEAVLEDGEVPEDNEEEAGWDLEDLELPPEVDTQKASINSRSSVFVAPTPGMPVSQIWTQRSSLAAEHAAAGNFDTAMRLLSRQLGIKNFAPLKPLFLDLHTGSHTYLCAFSSASVLSLAIERGWSESASPNVRCPPALVFNFSQLEEKLKAAYKATTTGKFTEALRLFLSIIHTIPLIVVESRREVDEVKELVIIVKEYVLGLQMELKRKEMKDNPIRQQELAAYFTHCNLQMPHLRLALQNAMTVCYKAKNLNTAANFARRLLETNPTNENQAKMSRQVLQAAERNMKDVSQLNYDFRNPFVVCGATYVPIYRGQKDVSCPYCSSRFVPSQEGQLCTVCDLAVVGADASGLLCSPSQIR</sequence>
<proteinExistence type="predicted"/>
<evidence type="ECO:0000256" key="8">
    <source>
        <dbReference type="ARBA" id="ARBA00022892"/>
    </source>
</evidence>
<dbReference type="Pfam" id="PF04053">
    <property type="entry name" value="B-prop_COPA_B_2nd"/>
    <property type="match status" value="1"/>
</dbReference>
<dbReference type="PRINTS" id="PR00320">
    <property type="entry name" value="GPROTEINBRPT"/>
</dbReference>
<dbReference type="SUPFAM" id="SSF50969">
    <property type="entry name" value="YVTN repeat-like/Quinoprotein amine dehydrogenase"/>
    <property type="match status" value="1"/>
</dbReference>
<comment type="caution">
    <text evidence="19">The sequence shown here is derived from an EMBL/GenBank/DDBJ whole genome shotgun (WGS) entry which is preliminary data.</text>
</comment>
<comment type="subunit">
    <text evidence="3 14">Oligomeric complex that consists of at least the alpha, beta, beta', gamma, delta, epsilon and zeta subunits.</text>
</comment>
<keyword evidence="8 14" id="KW-0931">ER-Golgi transport</keyword>
<dbReference type="Pfam" id="PF00400">
    <property type="entry name" value="WD40"/>
    <property type="match status" value="4"/>
</dbReference>
<evidence type="ECO:0000256" key="4">
    <source>
        <dbReference type="ARBA" id="ARBA00022448"/>
    </source>
</evidence>
<dbReference type="FunFam" id="1.25.40.470:FF:000002">
    <property type="entry name" value="Coatomer subunit alpha"/>
    <property type="match status" value="1"/>
</dbReference>
<keyword evidence="12" id="KW-0968">Cytoplasmic vesicle</keyword>
<dbReference type="CDD" id="cd22948">
    <property type="entry name" value="Coatomer_WDAD_alpha"/>
    <property type="match status" value="1"/>
</dbReference>
<dbReference type="AlphaFoldDB" id="A0A7J0EV93"/>
<dbReference type="Proteomes" id="UP000585474">
    <property type="component" value="Unassembled WGS sequence"/>
</dbReference>